<accession>L0B186</accession>
<sequence length="225" mass="25246">MNIRNSVQLFRGWRNKSTFTEKNRGVKISKFSENANKDHKFDCYFELEDDYKRLARNCKVPYYMFGILTVMPTSISLITPPSPSYPKLLADQLKMSSLTLSWMAATHIGFQLAGFGKRTLLSKSRGIIGLFFATVGAAGTLIGADYSLTKGFYGLIVCYTLMGSYNAILSSRRLLPKSILKPSNNLVLLNLVLAAISLKRTYSIGSDIKHSSYEDIVKRFEAEHT</sequence>
<reference evidence="2 3" key="1">
    <citation type="journal article" date="2012" name="BMC Genomics">
        <title>Comparative genomic analysis and phylogenetic position of Theileria equi.</title>
        <authorList>
            <person name="Kappmeyer L.S."/>
            <person name="Thiagarajan M."/>
            <person name="Herndon D.R."/>
            <person name="Ramsay J.D."/>
            <person name="Caler E."/>
            <person name="Djikeng A."/>
            <person name="Gillespie J.J."/>
            <person name="Lau A.O."/>
            <person name="Roalson E.H."/>
            <person name="Silva J.C."/>
            <person name="Silva M.G."/>
            <person name="Suarez C.E."/>
            <person name="Ueti M.W."/>
            <person name="Nene V.M."/>
            <person name="Mealey R.H."/>
            <person name="Knowles D.P."/>
            <person name="Brayton K.A."/>
        </authorList>
    </citation>
    <scope>NUCLEOTIDE SEQUENCE [LARGE SCALE GENOMIC DNA]</scope>
    <source>
        <strain evidence="2 3">WA</strain>
    </source>
</reference>
<gene>
    <name evidence="2" type="ORF">BEWA_006820</name>
</gene>
<dbReference type="EMBL" id="CP001670">
    <property type="protein sequence ID" value="AFZ81273.1"/>
    <property type="molecule type" value="Genomic_DNA"/>
</dbReference>
<feature type="transmembrane region" description="Helical" evidence="1">
    <location>
        <begin position="98"/>
        <end position="115"/>
    </location>
</feature>
<dbReference type="KEGG" id="beq:BEWA_006820"/>
<feature type="transmembrane region" description="Helical" evidence="1">
    <location>
        <begin position="152"/>
        <end position="169"/>
    </location>
</feature>
<dbReference type="RefSeq" id="XP_004830939.1">
    <property type="nucleotide sequence ID" value="XM_004830882.1"/>
</dbReference>
<dbReference type="VEuPathDB" id="PiroplasmaDB:BEWA_006820"/>
<evidence type="ECO:0000313" key="3">
    <source>
        <dbReference type="Proteomes" id="UP000031512"/>
    </source>
</evidence>
<name>L0B186_THEEQ</name>
<evidence type="ECO:0000256" key="1">
    <source>
        <dbReference type="SAM" id="Phobius"/>
    </source>
</evidence>
<dbReference type="GeneID" id="15805269"/>
<dbReference type="AlphaFoldDB" id="L0B186"/>
<feature type="transmembrane region" description="Helical" evidence="1">
    <location>
        <begin position="60"/>
        <end position="78"/>
    </location>
</feature>
<dbReference type="Proteomes" id="UP000031512">
    <property type="component" value="Chromosome 3"/>
</dbReference>
<evidence type="ECO:0000313" key="2">
    <source>
        <dbReference type="EMBL" id="AFZ81273.1"/>
    </source>
</evidence>
<dbReference type="eggNOG" id="ENOG502TNCB">
    <property type="taxonomic scope" value="Eukaryota"/>
</dbReference>
<keyword evidence="1" id="KW-1133">Transmembrane helix</keyword>
<protein>
    <submittedName>
        <fullName evidence="2">Uncharacterized protein</fullName>
    </submittedName>
</protein>
<keyword evidence="1" id="KW-0812">Transmembrane</keyword>
<proteinExistence type="predicted"/>
<feature type="transmembrane region" description="Helical" evidence="1">
    <location>
        <begin position="127"/>
        <end position="146"/>
    </location>
</feature>
<keyword evidence="3" id="KW-1185">Reference proteome</keyword>
<organism evidence="2 3">
    <name type="scientific">Theileria equi strain WA</name>
    <dbReference type="NCBI Taxonomy" id="1537102"/>
    <lineage>
        <taxon>Eukaryota</taxon>
        <taxon>Sar</taxon>
        <taxon>Alveolata</taxon>
        <taxon>Apicomplexa</taxon>
        <taxon>Aconoidasida</taxon>
        <taxon>Piroplasmida</taxon>
        <taxon>Theileriidae</taxon>
        <taxon>Theileria</taxon>
    </lineage>
</organism>
<keyword evidence="1" id="KW-0472">Membrane</keyword>